<name>A0ABU1EQ51_9FLAO</name>
<dbReference type="Proteomes" id="UP001257234">
    <property type="component" value="Unassembled WGS sequence"/>
</dbReference>
<dbReference type="InterPro" id="IPR034660">
    <property type="entry name" value="DinB/YfiT-like"/>
</dbReference>
<dbReference type="Pfam" id="PF12867">
    <property type="entry name" value="DinB_2"/>
    <property type="match status" value="1"/>
</dbReference>
<organism evidence="2 3">
    <name type="scientific">Christiangramia sediminicola</name>
    <dbReference type="NCBI Taxonomy" id="3073267"/>
    <lineage>
        <taxon>Bacteria</taxon>
        <taxon>Pseudomonadati</taxon>
        <taxon>Bacteroidota</taxon>
        <taxon>Flavobacteriia</taxon>
        <taxon>Flavobacteriales</taxon>
        <taxon>Flavobacteriaceae</taxon>
        <taxon>Christiangramia</taxon>
    </lineage>
</organism>
<gene>
    <name evidence="2" type="ORF">RE431_05825</name>
</gene>
<evidence type="ECO:0000313" key="3">
    <source>
        <dbReference type="Proteomes" id="UP001257234"/>
    </source>
</evidence>
<comment type="caution">
    <text evidence="2">The sequence shown here is derived from an EMBL/GenBank/DDBJ whole genome shotgun (WGS) entry which is preliminary data.</text>
</comment>
<protein>
    <submittedName>
        <fullName evidence="2">DinB family protein</fullName>
    </submittedName>
</protein>
<feature type="domain" description="DinB-like" evidence="1">
    <location>
        <begin position="32"/>
        <end position="167"/>
    </location>
</feature>
<keyword evidence="3" id="KW-1185">Reference proteome</keyword>
<evidence type="ECO:0000259" key="1">
    <source>
        <dbReference type="Pfam" id="PF12867"/>
    </source>
</evidence>
<dbReference type="EMBL" id="JAVJIU010000002">
    <property type="protein sequence ID" value="MDR5590147.1"/>
    <property type="molecule type" value="Genomic_DNA"/>
</dbReference>
<dbReference type="RefSeq" id="WP_309561026.1">
    <property type="nucleotide sequence ID" value="NZ_JAVJIU010000002.1"/>
</dbReference>
<dbReference type="SUPFAM" id="SSF109854">
    <property type="entry name" value="DinB/YfiT-like putative metalloenzymes"/>
    <property type="match status" value="1"/>
</dbReference>
<accession>A0ABU1EQ51</accession>
<proteinExistence type="predicted"/>
<sequence length="172" mass="20190">MIKSKLTNGEIGEFYWGYINRIPDDAELIQTLEENTKEFSEFLKTIPQDRWSYRYEPGKWSILEMVQHIIDTERIFQYRALCFARNENGPLPGFDHDIYVLNSDAENREPEDLIAEFKCVRESCLYLYKSLSEDKLKVNGNMNDMNATPRAIGYIMAGHALHHKEVITNKYL</sequence>
<dbReference type="InterPro" id="IPR024775">
    <property type="entry name" value="DinB-like"/>
</dbReference>
<evidence type="ECO:0000313" key="2">
    <source>
        <dbReference type="EMBL" id="MDR5590147.1"/>
    </source>
</evidence>
<dbReference type="Gene3D" id="1.20.120.450">
    <property type="entry name" value="dinb family like domain"/>
    <property type="match status" value="1"/>
</dbReference>
<reference evidence="3" key="1">
    <citation type="submission" date="2023-07" db="EMBL/GenBank/DDBJ databases">
        <title>Christiangramia sp. SM2212., a novel bacterium of the family Flavobacteriaceae isolated from the sea sediment.</title>
        <authorList>
            <person name="Wang J."/>
            <person name="Zhang X."/>
        </authorList>
    </citation>
    <scope>NUCLEOTIDE SEQUENCE [LARGE SCALE GENOMIC DNA]</scope>
    <source>
        <strain evidence="3">SM2212</strain>
    </source>
</reference>